<dbReference type="GO" id="GO:1904680">
    <property type="term" value="F:peptide transmembrane transporter activity"/>
    <property type="evidence" value="ECO:0007669"/>
    <property type="project" value="TreeGrafter"/>
</dbReference>
<dbReference type="PIRSF" id="PIRSF002741">
    <property type="entry name" value="MppA"/>
    <property type="match status" value="1"/>
</dbReference>
<feature type="domain" description="Solute-binding protein family 5" evidence="5">
    <location>
        <begin position="105"/>
        <end position="505"/>
    </location>
</feature>
<dbReference type="Gene3D" id="3.10.105.10">
    <property type="entry name" value="Dipeptide-binding Protein, Domain 3"/>
    <property type="match status" value="1"/>
</dbReference>
<reference evidence="6 7" key="1">
    <citation type="submission" date="2017-11" db="EMBL/GenBank/DDBJ databases">
        <title>Draft genome sequence of Rhizobiales bacterium SY3-13.</title>
        <authorList>
            <person name="Sun C."/>
        </authorList>
    </citation>
    <scope>NUCLEOTIDE SEQUENCE [LARGE SCALE GENOMIC DNA]</scope>
    <source>
        <strain evidence="6 7">SY3-13</strain>
    </source>
</reference>
<dbReference type="Pfam" id="PF00496">
    <property type="entry name" value="SBP_bac_5"/>
    <property type="match status" value="1"/>
</dbReference>
<evidence type="ECO:0000256" key="4">
    <source>
        <dbReference type="SAM" id="SignalP"/>
    </source>
</evidence>
<protein>
    <recommendedName>
        <fullName evidence="5">Solute-binding protein family 5 domain-containing protein</fullName>
    </recommendedName>
</protein>
<feature type="chain" id="PRO_5015006528" description="Solute-binding protein family 5 domain-containing protein" evidence="4">
    <location>
        <begin position="23"/>
        <end position="611"/>
    </location>
</feature>
<dbReference type="InterPro" id="IPR030678">
    <property type="entry name" value="Peptide/Ni-bd"/>
</dbReference>
<dbReference type="InterPro" id="IPR000914">
    <property type="entry name" value="SBP_5_dom"/>
</dbReference>
<dbReference type="AlphaFoldDB" id="A0A2M9G784"/>
<proteinExistence type="inferred from homology"/>
<name>A0A2M9G784_9PROT</name>
<dbReference type="Proteomes" id="UP000229498">
    <property type="component" value="Unassembled WGS sequence"/>
</dbReference>
<sequence>MRWPRAGLAAVGLLLAAASATAEPRHGISVFGALDYPADFEHFRWADPNAPRGGTLRLRDLGTFDTLNFYILRGSKPASIQQHEIRLHDTLMTRSYDEPDAHYALIAKTADVAEDGRSAVFALDQRARFHDGSAITAADVVFSLNAIKGKGHPVLRNIFEHAEAQALDAHTVRVRLLEGAARDLLVRFAGSLPILSKAYYETVEFDRTTLDPPLASGPYRITEVDQGTSLTLSRVEDYWARDLPVNRGLWNFDRIRIDWYADRTSALLAFFADEYDFREEFTAKSWATEYDDKQPVQDGRIVRLTIPDGRPSGMQGWFYNTRRAKFADRRVREALDLAFDFEWTNRNIFFGLYGRTESIFENSNLAHDGPPSEAELALLRPFAADLPPEVMKKPFKAPTTDGEGGIRANLRRAHGLLKAAGWEIRDGALRNAEGEPFTIEFLNYQPSFDRIIGPYVQNLERLGIRASTRLVDPAQYVERVKSYDFDAVTARFSPPETPGGELWSYWGSRQAEIDGTNNYAGVRDPAVDRLIEAALNAGGREELLTALHALDRVIMWNRYIVPQWYKGEHNLAFWDRFGRPAAEKPPFHRGVVNSWWFDAAKAAATGGRNGG</sequence>
<evidence type="ECO:0000313" key="7">
    <source>
        <dbReference type="Proteomes" id="UP000229498"/>
    </source>
</evidence>
<dbReference type="OrthoDB" id="9803988at2"/>
<evidence type="ECO:0000313" key="6">
    <source>
        <dbReference type="EMBL" id="PJK31577.1"/>
    </source>
</evidence>
<dbReference type="CDD" id="cd08497">
    <property type="entry name" value="MbnE-like"/>
    <property type="match status" value="1"/>
</dbReference>
<evidence type="ECO:0000259" key="5">
    <source>
        <dbReference type="Pfam" id="PF00496"/>
    </source>
</evidence>
<dbReference type="EMBL" id="PHIG01000004">
    <property type="protein sequence ID" value="PJK31577.1"/>
    <property type="molecule type" value="Genomic_DNA"/>
</dbReference>
<comment type="subcellular location">
    <subcellularLocation>
        <location evidence="1">Periplasm</location>
    </subcellularLocation>
</comment>
<dbReference type="GO" id="GO:0042884">
    <property type="term" value="P:microcin transport"/>
    <property type="evidence" value="ECO:0007669"/>
    <property type="project" value="TreeGrafter"/>
</dbReference>
<gene>
    <name evidence="6" type="ORF">CVT23_00525</name>
</gene>
<dbReference type="PANTHER" id="PTHR30290">
    <property type="entry name" value="PERIPLASMIC BINDING COMPONENT OF ABC TRANSPORTER"/>
    <property type="match status" value="1"/>
</dbReference>
<feature type="signal peptide" evidence="4">
    <location>
        <begin position="1"/>
        <end position="22"/>
    </location>
</feature>
<evidence type="ECO:0000256" key="2">
    <source>
        <dbReference type="ARBA" id="ARBA00005695"/>
    </source>
</evidence>
<comment type="caution">
    <text evidence="6">The sequence shown here is derived from an EMBL/GenBank/DDBJ whole genome shotgun (WGS) entry which is preliminary data.</text>
</comment>
<dbReference type="GO" id="GO:0030288">
    <property type="term" value="C:outer membrane-bounded periplasmic space"/>
    <property type="evidence" value="ECO:0007669"/>
    <property type="project" value="TreeGrafter"/>
</dbReference>
<dbReference type="PANTHER" id="PTHR30290:SF64">
    <property type="entry name" value="ABC TRANSPORTER PERIPLASMIC BINDING PROTEIN"/>
    <property type="match status" value="1"/>
</dbReference>
<dbReference type="GO" id="GO:0043190">
    <property type="term" value="C:ATP-binding cassette (ABC) transporter complex"/>
    <property type="evidence" value="ECO:0007669"/>
    <property type="project" value="InterPro"/>
</dbReference>
<comment type="similarity">
    <text evidence="2">Belongs to the bacterial solute-binding protein 5 family.</text>
</comment>
<dbReference type="SUPFAM" id="SSF53850">
    <property type="entry name" value="Periplasmic binding protein-like II"/>
    <property type="match status" value="1"/>
</dbReference>
<dbReference type="RefSeq" id="WP_109794403.1">
    <property type="nucleotide sequence ID" value="NZ_PHIG01000004.1"/>
</dbReference>
<evidence type="ECO:0000256" key="1">
    <source>
        <dbReference type="ARBA" id="ARBA00004418"/>
    </source>
</evidence>
<dbReference type="GO" id="GO:0015833">
    <property type="term" value="P:peptide transport"/>
    <property type="evidence" value="ECO:0007669"/>
    <property type="project" value="TreeGrafter"/>
</dbReference>
<evidence type="ECO:0000256" key="3">
    <source>
        <dbReference type="ARBA" id="ARBA00022729"/>
    </source>
</evidence>
<keyword evidence="7" id="KW-1185">Reference proteome</keyword>
<dbReference type="Gene3D" id="3.40.190.10">
    <property type="entry name" value="Periplasmic binding protein-like II"/>
    <property type="match status" value="1"/>
</dbReference>
<dbReference type="InterPro" id="IPR039424">
    <property type="entry name" value="SBP_5"/>
</dbReference>
<accession>A0A2M9G784</accession>
<organism evidence="6 7">
    <name type="scientific">Minwuia thermotolerans</name>
    <dbReference type="NCBI Taxonomy" id="2056226"/>
    <lineage>
        <taxon>Bacteria</taxon>
        <taxon>Pseudomonadati</taxon>
        <taxon>Pseudomonadota</taxon>
        <taxon>Alphaproteobacteria</taxon>
        <taxon>Minwuiales</taxon>
        <taxon>Minwuiaceae</taxon>
        <taxon>Minwuia</taxon>
    </lineage>
</organism>
<keyword evidence="3 4" id="KW-0732">Signal</keyword>